<feature type="domain" description="Nudix hydrolase" evidence="2">
    <location>
        <begin position="28"/>
        <end position="174"/>
    </location>
</feature>
<evidence type="ECO:0000256" key="1">
    <source>
        <dbReference type="ARBA" id="ARBA00022801"/>
    </source>
</evidence>
<dbReference type="STRING" id="37658.SAMN05661086_01871"/>
<dbReference type="GO" id="GO:0009240">
    <property type="term" value="P:isopentenyl diphosphate biosynthetic process"/>
    <property type="evidence" value="ECO:0007669"/>
    <property type="project" value="TreeGrafter"/>
</dbReference>
<dbReference type="GO" id="GO:0005737">
    <property type="term" value="C:cytoplasm"/>
    <property type="evidence" value="ECO:0007669"/>
    <property type="project" value="TreeGrafter"/>
</dbReference>
<dbReference type="InterPro" id="IPR015797">
    <property type="entry name" value="NUDIX_hydrolase-like_dom_sf"/>
</dbReference>
<dbReference type="InterPro" id="IPR020084">
    <property type="entry name" value="NUDIX_hydrolase_CS"/>
</dbReference>
<accession>A0A1I6JQH5</accession>
<protein>
    <submittedName>
        <fullName evidence="3">Isopentenyldiphosphate isomerase</fullName>
    </submittedName>
</protein>
<dbReference type="GO" id="GO:0004452">
    <property type="term" value="F:isopentenyl-diphosphate delta-isomerase activity"/>
    <property type="evidence" value="ECO:0007669"/>
    <property type="project" value="TreeGrafter"/>
</dbReference>
<gene>
    <name evidence="3" type="ORF">SAMN05661086_01871</name>
</gene>
<dbReference type="CDD" id="cd04692">
    <property type="entry name" value="NUDIX_Hydrolase"/>
    <property type="match status" value="1"/>
</dbReference>
<dbReference type="PANTHER" id="PTHR10885:SF20">
    <property type="entry name" value="NUDIX HYDROLASE DOMAIN-CONTAINING PROTEIN"/>
    <property type="match status" value="1"/>
</dbReference>
<dbReference type="Gene3D" id="3.90.79.10">
    <property type="entry name" value="Nucleoside Triphosphate Pyrophosphohydrolase"/>
    <property type="match status" value="1"/>
</dbReference>
<dbReference type="GO" id="GO:0016787">
    <property type="term" value="F:hydrolase activity"/>
    <property type="evidence" value="ECO:0007669"/>
    <property type="project" value="UniProtKB-KW"/>
</dbReference>
<evidence type="ECO:0000313" key="3">
    <source>
        <dbReference type="EMBL" id="SFR81161.1"/>
    </source>
</evidence>
<organism evidence="3 4">
    <name type="scientific">Anaeromicropila populeti</name>
    <dbReference type="NCBI Taxonomy" id="37658"/>
    <lineage>
        <taxon>Bacteria</taxon>
        <taxon>Bacillati</taxon>
        <taxon>Bacillota</taxon>
        <taxon>Clostridia</taxon>
        <taxon>Lachnospirales</taxon>
        <taxon>Lachnospiraceae</taxon>
        <taxon>Anaeromicropila</taxon>
    </lineage>
</organism>
<keyword evidence="1" id="KW-0378">Hydrolase</keyword>
<reference evidence="3 4" key="1">
    <citation type="submission" date="2016-10" db="EMBL/GenBank/DDBJ databases">
        <authorList>
            <person name="de Groot N.N."/>
        </authorList>
    </citation>
    <scope>NUCLEOTIDE SEQUENCE [LARGE SCALE GENOMIC DNA]</scope>
    <source>
        <strain evidence="3 4">743A</strain>
    </source>
</reference>
<evidence type="ECO:0000313" key="4">
    <source>
        <dbReference type="Proteomes" id="UP000199659"/>
    </source>
</evidence>
<dbReference type="RefSeq" id="WP_092560416.1">
    <property type="nucleotide sequence ID" value="NZ_FOYZ01000006.1"/>
</dbReference>
<dbReference type="EMBL" id="FOYZ01000006">
    <property type="protein sequence ID" value="SFR81161.1"/>
    <property type="molecule type" value="Genomic_DNA"/>
</dbReference>
<keyword evidence="3" id="KW-0413">Isomerase</keyword>
<keyword evidence="4" id="KW-1185">Reference proteome</keyword>
<dbReference type="SUPFAM" id="SSF55811">
    <property type="entry name" value="Nudix"/>
    <property type="match status" value="1"/>
</dbReference>
<name>A0A1I6JQH5_9FIRM</name>
<proteinExistence type="predicted"/>
<dbReference type="Pfam" id="PF00293">
    <property type="entry name" value="NUDIX"/>
    <property type="match status" value="1"/>
</dbReference>
<dbReference type="PROSITE" id="PS00893">
    <property type="entry name" value="NUDIX_BOX"/>
    <property type="match status" value="1"/>
</dbReference>
<dbReference type="Proteomes" id="UP000199659">
    <property type="component" value="Unassembled WGS sequence"/>
</dbReference>
<dbReference type="PROSITE" id="PS51462">
    <property type="entry name" value="NUDIX"/>
    <property type="match status" value="1"/>
</dbReference>
<dbReference type="OrthoDB" id="9804563at2"/>
<evidence type="ECO:0000259" key="2">
    <source>
        <dbReference type="PROSITE" id="PS51462"/>
    </source>
</evidence>
<dbReference type="PANTHER" id="PTHR10885">
    <property type="entry name" value="ISOPENTENYL-DIPHOSPHATE DELTA-ISOMERASE"/>
    <property type="match status" value="1"/>
</dbReference>
<dbReference type="AlphaFoldDB" id="A0A1I6JQH5"/>
<dbReference type="InterPro" id="IPR000086">
    <property type="entry name" value="NUDIX_hydrolase_dom"/>
</dbReference>
<sequence>MELFELLNEDGTKQGIVKEREAVHREGDLHGGSHVWVSRYSAKYKRIEILLQKRRFDKDAFPGCWDVSCAGHMDQGEDFITTAIREAGEELGLFIEKEDLDFLFSQLVEGKYVFHGKPFWNREVNHVFLLKKEVQGDMLNFQKEEIEMLEWQDAEHIKNELINNNPEYCIFLKEYMGLYEYLVNKYEGNKAGDE</sequence>